<accession>A0A6N1NH71</accession>
<dbReference type="RefSeq" id="YP_010781145.1">
    <property type="nucleotide sequence ID" value="NC_075038.1"/>
</dbReference>
<feature type="region of interest" description="Disordered" evidence="1">
    <location>
        <begin position="95"/>
        <end position="117"/>
    </location>
</feature>
<dbReference type="GeneID" id="80517836"/>
<organism evidence="2">
    <name type="scientific">Tupanvirus deep ocean</name>
    <dbReference type="NCBI Taxonomy" id="2126984"/>
    <lineage>
        <taxon>Viruses</taxon>
        <taxon>Varidnaviria</taxon>
        <taxon>Bamfordvirae</taxon>
        <taxon>Nucleocytoviricota</taxon>
        <taxon>Megaviricetes</taxon>
        <taxon>Imitervirales</taxon>
        <taxon>Mimiviridae</taxon>
        <taxon>Megamimivirinae</taxon>
        <taxon>Tupanvirus</taxon>
        <taxon>Tupanvirus altamarinense</taxon>
    </lineage>
</organism>
<evidence type="ECO:0000256" key="1">
    <source>
        <dbReference type="SAM" id="MobiDB-lite"/>
    </source>
</evidence>
<protein>
    <submittedName>
        <fullName evidence="2">Putative ORFan</fullName>
    </submittedName>
</protein>
<reference evidence="2" key="2">
    <citation type="journal article" date="2018" name="Nat. Commun.">
        <title>Tailed giant Tupanvirus possesses the most complete translational apparatus of the known virosphere.</title>
        <authorList>
            <person name="Abrahao J."/>
            <person name="Silva L."/>
            <person name="Silva L.S."/>
            <person name="Khalil J.Y.B."/>
            <person name="Rodrigues R."/>
            <person name="Arantes T."/>
            <person name="Assis F."/>
            <person name="Boratto P."/>
            <person name="Andrade M."/>
            <person name="Kroon E.G."/>
            <person name="Ribeiro B."/>
            <person name="Bergier I."/>
            <person name="Seligmann H."/>
            <person name="Ghigo E."/>
            <person name="Colson P."/>
            <person name="Levasseur A."/>
            <person name="Kroemer G."/>
            <person name="Raoult D."/>
            <person name="La Scola B."/>
        </authorList>
    </citation>
    <scope>NUCLEOTIDE SEQUENCE [LARGE SCALE GENOMIC DNA]</scope>
    <source>
        <strain evidence="2">Deep ocean</strain>
    </source>
</reference>
<sequence length="197" mass="23551">MDKICGKSKYKKLKKDKRSLQREKFDDFSSLAHLEIPSESSDSDLDLLSLDTSESDWFTNEENKSDSYNPFKTVKSQPLHTEQNFEDHFQTVKKQSSYLEEKTPRHHSTRQRNRRKITDDQLMLESHKLQQSMRCINDKRSCQLSEPFVPATTNKKFQFKEEIIQIKRILVRARYQNLNTHHNKKQNKKKVQYLENI</sequence>
<name>A0A6N1NH71_9VIRU</name>
<proteinExistence type="predicted"/>
<reference evidence="2" key="1">
    <citation type="submission" date="2017-06" db="EMBL/GenBank/DDBJ databases">
        <authorList>
            <person name="Assis F.L."/>
            <person name="Abrahao J.S."/>
            <person name="Silva L."/>
            <person name="Khalil J.B."/>
            <person name="Rodrigues R."/>
            <person name="Silva L.S."/>
            <person name="Boratto P."/>
            <person name="Andrade M."/>
            <person name="Kroon E.G."/>
            <person name="Ribeiro B."/>
            <person name="Bergier I."/>
            <person name="Seligmann H."/>
            <person name="Ghigo E."/>
            <person name="Colson P."/>
            <person name="Levasseur A."/>
            <person name="Raoult D."/>
            <person name="Scola B.L."/>
        </authorList>
    </citation>
    <scope>NUCLEOTIDE SEQUENCE</scope>
    <source>
        <strain evidence="2">Deep ocean</strain>
    </source>
</reference>
<feature type="compositionally biased region" description="Basic residues" evidence="1">
    <location>
        <begin position="104"/>
        <end position="115"/>
    </location>
</feature>
<dbReference type="EMBL" id="MF405918">
    <property type="protein sequence ID" value="QKU34509.1"/>
    <property type="molecule type" value="Genomic_DNA"/>
</dbReference>
<dbReference type="KEGG" id="vg:80517836"/>
<evidence type="ECO:0000313" key="2">
    <source>
        <dbReference type="EMBL" id="QKU34509.1"/>
    </source>
</evidence>